<dbReference type="SUPFAM" id="SSF103256">
    <property type="entry name" value="Hypothetical protein TM0160"/>
    <property type="match status" value="1"/>
</dbReference>
<comment type="caution">
    <text evidence="2">The sequence shown here is derived from an EMBL/GenBank/DDBJ whole genome shotgun (WGS) entry which is preliminary data.</text>
</comment>
<organism evidence="2 3">
    <name type="scientific">Tannerella sp. oral taxon BU063 isolate Cell 2</name>
    <dbReference type="NCBI Taxonomy" id="1411148"/>
    <lineage>
        <taxon>Bacteria</taxon>
        <taxon>Pseudomonadati</taxon>
        <taxon>Bacteroidota</taxon>
        <taxon>Bacteroidia</taxon>
        <taxon>Bacteroidales</taxon>
        <taxon>Tannerellaceae</taxon>
        <taxon>Tannerella</taxon>
    </lineage>
</organism>
<proteinExistence type="predicted"/>
<dbReference type="PANTHER" id="PTHR15160:SF1">
    <property type="entry name" value="VON HIPPEL-LINDAU DISEASE TUMOR SUPPRESSOR"/>
    <property type="match status" value="1"/>
</dbReference>
<reference evidence="2 3" key="1">
    <citation type="submission" date="2013-11" db="EMBL/GenBank/DDBJ databases">
        <title>Single cell genomics of uncultured Tannerella BU063 (oral taxon 286).</title>
        <authorList>
            <person name="Beall C.J."/>
            <person name="Campbell A.G."/>
            <person name="Griffen A.L."/>
            <person name="Podar M."/>
            <person name="Leys E.J."/>
        </authorList>
    </citation>
    <scope>NUCLEOTIDE SEQUENCE [LARGE SCALE GENOMIC DNA]</scope>
    <source>
        <strain evidence="2">Cell 2</strain>
    </source>
</reference>
<name>W2C4J5_9BACT</name>
<dbReference type="InterPro" id="IPR036104">
    <property type="entry name" value="BFN_sf"/>
</dbReference>
<evidence type="ECO:0000313" key="3">
    <source>
        <dbReference type="Proteomes" id="UP000018837"/>
    </source>
</evidence>
<accession>W2C4J5</accession>
<sequence length="205" mass="23320">MDNKVELTVQGVANSRVQSNAYALILKDDGTRRLPVIIGLPEAQSIAVALEGMATPRPMTHDLIVGMTHAFRLKLKEVFIYRFEDGVFFSELVFQESDGTEARIDSRTSDAVALALRLRCPIYTFESLLQRCAITPVADSEEGMPPDDTDPEEIHDPQLLRKWLKRQEAYEIEAMLERAVGEEKYELAKIYQDELMRREPANHPK</sequence>
<dbReference type="PANTHER" id="PTHR15160">
    <property type="entry name" value="VON HIPPEL-LINDAU PROTEIN"/>
    <property type="match status" value="1"/>
</dbReference>
<dbReference type="PATRIC" id="fig|1411148.3.peg.988"/>
<dbReference type="EMBL" id="AYUF01000421">
    <property type="protein sequence ID" value="ETK02070.1"/>
    <property type="molecule type" value="Genomic_DNA"/>
</dbReference>
<dbReference type="AlphaFoldDB" id="W2C4J5"/>
<dbReference type="Proteomes" id="UP000018837">
    <property type="component" value="Unassembled WGS sequence"/>
</dbReference>
<protein>
    <recommendedName>
        <fullName evidence="1">BFN domain-containing protein</fullName>
    </recommendedName>
</protein>
<dbReference type="GO" id="GO:0004518">
    <property type="term" value="F:nuclease activity"/>
    <property type="evidence" value="ECO:0007669"/>
    <property type="project" value="InterPro"/>
</dbReference>
<evidence type="ECO:0000259" key="1">
    <source>
        <dbReference type="PROSITE" id="PS51658"/>
    </source>
</evidence>
<evidence type="ECO:0000313" key="2">
    <source>
        <dbReference type="EMBL" id="ETK02070.1"/>
    </source>
</evidence>
<feature type="domain" description="BFN" evidence="1">
    <location>
        <begin position="4"/>
        <end position="136"/>
    </location>
</feature>
<dbReference type="InterPro" id="IPR003729">
    <property type="entry name" value="Bi_nuclease_dom"/>
</dbReference>
<dbReference type="Gene3D" id="3.10.690.10">
    <property type="entry name" value="Bifunctional nuclease domain"/>
    <property type="match status" value="1"/>
</dbReference>
<gene>
    <name evidence="2" type="ORF">N425_06555</name>
</gene>
<dbReference type="PROSITE" id="PS51658">
    <property type="entry name" value="BFN"/>
    <property type="match status" value="1"/>
</dbReference>
<dbReference type="Pfam" id="PF02577">
    <property type="entry name" value="BFN_dom"/>
    <property type="match status" value="1"/>
</dbReference>